<protein>
    <submittedName>
        <fullName evidence="3">Methyltransferase family protein</fullName>
    </submittedName>
</protein>
<dbReference type="GO" id="GO:0032259">
    <property type="term" value="P:methylation"/>
    <property type="evidence" value="ECO:0007669"/>
    <property type="project" value="UniProtKB-KW"/>
</dbReference>
<dbReference type="InterPro" id="IPR029063">
    <property type="entry name" value="SAM-dependent_MTases_sf"/>
</dbReference>
<dbReference type="CDD" id="cd02440">
    <property type="entry name" value="AdoMet_MTases"/>
    <property type="match status" value="1"/>
</dbReference>
<dbReference type="AlphaFoldDB" id="A0A2A9DTT0"/>
<keyword evidence="3" id="KW-0808">Transferase</keyword>
<dbReference type="Pfam" id="PF13649">
    <property type="entry name" value="Methyltransf_25"/>
    <property type="match status" value="1"/>
</dbReference>
<accession>A0A2A9DTT0</accession>
<feature type="domain" description="Methyltransferase" evidence="2">
    <location>
        <begin position="51"/>
        <end position="148"/>
    </location>
</feature>
<feature type="compositionally biased region" description="Basic and acidic residues" evidence="1">
    <location>
        <begin position="287"/>
        <end position="299"/>
    </location>
</feature>
<name>A0A2A9DTT0_9MICO</name>
<dbReference type="Proteomes" id="UP000221369">
    <property type="component" value="Unassembled WGS sequence"/>
</dbReference>
<reference evidence="3 4" key="1">
    <citation type="submission" date="2017-10" db="EMBL/GenBank/DDBJ databases">
        <title>Sequencing the genomes of 1000 actinobacteria strains.</title>
        <authorList>
            <person name="Klenk H.-P."/>
        </authorList>
    </citation>
    <scope>NUCLEOTIDE SEQUENCE [LARGE SCALE GENOMIC DNA]</scope>
    <source>
        <strain evidence="3 4">DSM 21798</strain>
    </source>
</reference>
<dbReference type="PANTHER" id="PTHR43591">
    <property type="entry name" value="METHYLTRANSFERASE"/>
    <property type="match status" value="1"/>
</dbReference>
<comment type="caution">
    <text evidence="3">The sequence shown here is derived from an EMBL/GenBank/DDBJ whole genome shotgun (WGS) entry which is preliminary data.</text>
</comment>
<feature type="region of interest" description="Disordered" evidence="1">
    <location>
        <begin position="266"/>
        <end position="299"/>
    </location>
</feature>
<dbReference type="SUPFAM" id="SSF53335">
    <property type="entry name" value="S-adenosyl-L-methionine-dependent methyltransferases"/>
    <property type="match status" value="1"/>
</dbReference>
<gene>
    <name evidence="3" type="ORF">ATJ78_0681</name>
</gene>
<keyword evidence="4" id="KW-1185">Reference proteome</keyword>
<dbReference type="PANTHER" id="PTHR43591:SF24">
    <property type="entry name" value="2-METHOXY-6-POLYPRENYL-1,4-BENZOQUINOL METHYLASE, MITOCHONDRIAL"/>
    <property type="match status" value="1"/>
</dbReference>
<organism evidence="3 4">
    <name type="scientific">Paramicrobacterium agarici</name>
    <dbReference type="NCBI Taxonomy" id="630514"/>
    <lineage>
        <taxon>Bacteria</taxon>
        <taxon>Bacillati</taxon>
        <taxon>Actinomycetota</taxon>
        <taxon>Actinomycetes</taxon>
        <taxon>Micrococcales</taxon>
        <taxon>Microbacteriaceae</taxon>
        <taxon>Paramicrobacterium</taxon>
    </lineage>
</organism>
<evidence type="ECO:0000313" key="3">
    <source>
        <dbReference type="EMBL" id="PFG29766.1"/>
    </source>
</evidence>
<evidence type="ECO:0000259" key="2">
    <source>
        <dbReference type="Pfam" id="PF13649"/>
    </source>
</evidence>
<evidence type="ECO:0000313" key="4">
    <source>
        <dbReference type="Proteomes" id="UP000221369"/>
    </source>
</evidence>
<proteinExistence type="predicted"/>
<dbReference type="Gene3D" id="3.40.50.150">
    <property type="entry name" value="Vaccinia Virus protein VP39"/>
    <property type="match status" value="1"/>
</dbReference>
<sequence length="299" mass="32066">MPHDHSVINSHHAHSEGLVEMLELDAATTGAYLDEIPAWIADRVECAPELIVDLGAGTGAGSIALARRFATASIRAVDASTAMLDHVAQRAEERGLASRIRTVLCDLDDGWPDAVTGADLVWASSSLHEVADPDRVLRDARDALRPGGLLAVIEMDVLPSFLPHDYPASAPGLEQRAHDALARLGWNAHGDWAHNIENAGLELIGRKTVTAESRGPATLAYARAWLTRLAAALPGHVDARDIDALETLLSDDAELRRVATTVRGSRTAVLARRPEDPSPQTRSAPRAAHDVTHEGEDHD</sequence>
<keyword evidence="3" id="KW-0489">Methyltransferase</keyword>
<dbReference type="RefSeq" id="WP_098406304.1">
    <property type="nucleotide sequence ID" value="NZ_PDJE01000001.1"/>
</dbReference>
<evidence type="ECO:0000256" key="1">
    <source>
        <dbReference type="SAM" id="MobiDB-lite"/>
    </source>
</evidence>
<dbReference type="GO" id="GO:0008168">
    <property type="term" value="F:methyltransferase activity"/>
    <property type="evidence" value="ECO:0007669"/>
    <property type="project" value="UniProtKB-KW"/>
</dbReference>
<dbReference type="EMBL" id="PDJE01000001">
    <property type="protein sequence ID" value="PFG29766.1"/>
    <property type="molecule type" value="Genomic_DNA"/>
</dbReference>
<dbReference type="InterPro" id="IPR041698">
    <property type="entry name" value="Methyltransf_25"/>
</dbReference>